<accession>A0AAF0Y6D8</accession>
<feature type="compositionally biased region" description="Low complexity" evidence="1">
    <location>
        <begin position="41"/>
        <end position="50"/>
    </location>
</feature>
<gene>
    <name evidence="2" type="ORF">LOC62_02G002043</name>
</gene>
<dbReference type="RefSeq" id="XP_062624528.1">
    <property type="nucleotide sequence ID" value="XM_062768544.1"/>
</dbReference>
<feature type="region of interest" description="Disordered" evidence="1">
    <location>
        <begin position="1"/>
        <end position="104"/>
    </location>
</feature>
<dbReference type="AlphaFoldDB" id="A0AAF0Y6D8"/>
<keyword evidence="3" id="KW-1185">Reference proteome</keyword>
<evidence type="ECO:0000313" key="2">
    <source>
        <dbReference type="EMBL" id="WOO78496.1"/>
    </source>
</evidence>
<sequence length="551" mass="58907">MGGRYVPPHLRNRPAGAAGPSSSPSATATQQHDNAGPSSPPRAASRPWSSQAGPSRRPPGQWDHRDGYREPYGHHQGGQGPHGGNGASPSYARGGGGGGGSGGPRGGGRSLYIFGDSFVGPFKLLADSHTKTQTFKGASAKGLNNPKSIKQVSNELVPLLNTLLAPPPYAYLPPTGRYALLIFGNVDLQINYLWQLQHKPITAATFVATAKQADAEAATEAPASSEDNILATATENSGKGPALGPDSFVDVVVKAYTSWMEREIVNGPIGRRALEVQNQAQAAGGGQRRLAPTRVLVAGALPPLVEDVILPRIPEKYVERMEEDHVRAHKALERSERDRGSRAPWSAARGAAAPSSPSAGDVELAVAALSLNGDSNSAAPTPPNGAKKTTVEQLLKHDPILCTKPIRIVMTRKYNAALKEFCAKHPHVLTFVDISDVMLDLDKEERAAAKQRGHSAEDESRGRDLYPDEVERGTWGCPVDPSNIHPLWEPTLPLWLDTLASLGLPTDSFPVSEDAEKTFKAYEEDKRRRTEGSVFGTPAEGDPGRLKLRDE</sequence>
<organism evidence="2 3">
    <name type="scientific">Vanrija pseudolonga</name>
    <dbReference type="NCBI Taxonomy" id="143232"/>
    <lineage>
        <taxon>Eukaryota</taxon>
        <taxon>Fungi</taxon>
        <taxon>Dikarya</taxon>
        <taxon>Basidiomycota</taxon>
        <taxon>Agaricomycotina</taxon>
        <taxon>Tremellomycetes</taxon>
        <taxon>Trichosporonales</taxon>
        <taxon>Trichosporonaceae</taxon>
        <taxon>Vanrija</taxon>
    </lineage>
</organism>
<feature type="compositionally biased region" description="Gly residues" evidence="1">
    <location>
        <begin position="93"/>
        <end position="104"/>
    </location>
</feature>
<feature type="compositionally biased region" description="Basic and acidic residues" evidence="1">
    <location>
        <begin position="329"/>
        <end position="341"/>
    </location>
</feature>
<name>A0AAF0Y6D8_9TREE</name>
<dbReference type="EMBL" id="CP086715">
    <property type="protein sequence ID" value="WOO78496.1"/>
    <property type="molecule type" value="Genomic_DNA"/>
</dbReference>
<feature type="compositionally biased region" description="Low complexity" evidence="1">
    <location>
        <begin position="342"/>
        <end position="359"/>
    </location>
</feature>
<feature type="region of interest" description="Disordered" evidence="1">
    <location>
        <begin position="329"/>
        <end position="359"/>
    </location>
</feature>
<protein>
    <submittedName>
        <fullName evidence="2">Uncharacterized protein</fullName>
    </submittedName>
</protein>
<feature type="region of interest" description="Disordered" evidence="1">
    <location>
        <begin position="522"/>
        <end position="551"/>
    </location>
</feature>
<feature type="compositionally biased region" description="Low complexity" evidence="1">
    <location>
        <begin position="14"/>
        <end position="29"/>
    </location>
</feature>
<feature type="compositionally biased region" description="Gly residues" evidence="1">
    <location>
        <begin position="75"/>
        <end position="86"/>
    </location>
</feature>
<dbReference type="Proteomes" id="UP000827549">
    <property type="component" value="Chromosome 2"/>
</dbReference>
<reference evidence="2" key="1">
    <citation type="submission" date="2023-10" db="EMBL/GenBank/DDBJ databases">
        <authorList>
            <person name="Noh H."/>
        </authorList>
    </citation>
    <scope>NUCLEOTIDE SEQUENCE</scope>
    <source>
        <strain evidence="2">DUCC4014</strain>
    </source>
</reference>
<dbReference type="GeneID" id="87805294"/>
<feature type="compositionally biased region" description="Basic and acidic residues" evidence="1">
    <location>
        <begin position="522"/>
        <end position="531"/>
    </location>
</feature>
<evidence type="ECO:0000256" key="1">
    <source>
        <dbReference type="SAM" id="MobiDB-lite"/>
    </source>
</evidence>
<proteinExistence type="predicted"/>
<feature type="region of interest" description="Disordered" evidence="1">
    <location>
        <begin position="448"/>
        <end position="469"/>
    </location>
</feature>
<feature type="compositionally biased region" description="Basic and acidic residues" evidence="1">
    <location>
        <begin position="62"/>
        <end position="73"/>
    </location>
</feature>
<feature type="compositionally biased region" description="Basic and acidic residues" evidence="1">
    <location>
        <begin position="542"/>
        <end position="551"/>
    </location>
</feature>
<evidence type="ECO:0000313" key="3">
    <source>
        <dbReference type="Proteomes" id="UP000827549"/>
    </source>
</evidence>